<dbReference type="Proteomes" id="UP000241885">
    <property type="component" value="Plasmid pKJK172"/>
</dbReference>
<name>A0A2R4BSV8_THAAR</name>
<dbReference type="OrthoDB" id="8874515at2"/>
<proteinExistence type="predicted"/>
<evidence type="ECO:0000313" key="2">
    <source>
        <dbReference type="Proteomes" id="UP000241885"/>
    </source>
</evidence>
<reference evidence="1 2" key="1">
    <citation type="submission" date="2018-03" db="EMBL/GenBank/DDBJ databases">
        <title>Complete genome sequence of Thauera aromatica, a model organism for studying aromatic compound degradation under denitrifying conditions.</title>
        <authorList>
            <person name="Lo H.-Y."/>
            <person name="Goris T."/>
            <person name="Boll M."/>
            <person name="Mueller J.A."/>
        </authorList>
    </citation>
    <scope>NUCLEOTIDE SEQUENCE [LARGE SCALE GENOMIC DNA]</scope>
    <source>
        <strain evidence="1 2">K172</strain>
        <plasmid evidence="2">pkjk172</plasmid>
    </source>
</reference>
<organism evidence="1 2">
    <name type="scientific">Thauera aromatica K172</name>
    <dbReference type="NCBI Taxonomy" id="44139"/>
    <lineage>
        <taxon>Bacteria</taxon>
        <taxon>Pseudomonadati</taxon>
        <taxon>Pseudomonadota</taxon>
        <taxon>Betaproteobacteria</taxon>
        <taxon>Rhodocyclales</taxon>
        <taxon>Zoogloeaceae</taxon>
        <taxon>Thauera</taxon>
    </lineage>
</organism>
<protein>
    <submittedName>
        <fullName evidence="1">KlcB protein</fullName>
    </submittedName>
</protein>
<keyword evidence="1" id="KW-0614">Plasmid</keyword>
<geneLocation type="plasmid" evidence="2">
    <name>pkjk172</name>
</geneLocation>
<dbReference type="RefSeq" id="WP_011600654.1">
    <property type="nucleotide sequence ID" value="NZ_CP028340.1"/>
</dbReference>
<evidence type="ECO:0000313" key="1">
    <source>
        <dbReference type="EMBL" id="AVR90350.1"/>
    </source>
</evidence>
<sequence>MKKTISAQCDERDDLMAELAASMPSDLDGLLAVARAAVDELHAGVMACDDAAVELATNRYEAATWKLNGGTFFGCQADQDAAGCVIDRHCSAAPGDVPCWGQAGQFLVEVEGLRALVDFGGGIGAMGCHFAFNVVDLDKPFISETGYRSHFDRLRGGMTVDAVAAAIFAAILKDKRPRRIEPDSRDRLASYALPAWTADLVPQPCREPATVDVPKGFVLVDVVLPAHRAFIARKWAVEAKAKIKAAEAAELYAKEEAAGGFRPGARCEVVSVHHHVFKKEIGKKVIITKVSHDTRQVWAHDDRPARYRTNRNGRRVTEYDPRCVESCYSFDQLRILSSPGENKS</sequence>
<accession>A0A2R4BSV8</accession>
<dbReference type="EMBL" id="CP028340">
    <property type="protein sequence ID" value="AVR90350.1"/>
    <property type="molecule type" value="Genomic_DNA"/>
</dbReference>
<gene>
    <name evidence="1" type="ORF">Tharo_3469</name>
</gene>
<dbReference type="KEGG" id="tak:Tharo_3469"/>
<dbReference type="AlphaFoldDB" id="A0A2R4BSV8"/>
<keyword evidence="2" id="KW-1185">Reference proteome</keyword>